<dbReference type="STRING" id="154538.A0A1M2VZV6"/>
<dbReference type="AlphaFoldDB" id="A0A1M2VZV6"/>
<proteinExistence type="predicted"/>
<dbReference type="SUPFAM" id="SSF56219">
    <property type="entry name" value="DNase I-like"/>
    <property type="match status" value="1"/>
</dbReference>
<feature type="domain" description="Endonuclease/exonuclease/phosphatase" evidence="2">
    <location>
        <begin position="94"/>
        <end position="309"/>
    </location>
</feature>
<dbReference type="Gene3D" id="3.60.10.10">
    <property type="entry name" value="Endonuclease/exonuclease/phosphatase"/>
    <property type="match status" value="1"/>
</dbReference>
<keyword evidence="4" id="KW-1185">Reference proteome</keyword>
<dbReference type="InterPro" id="IPR000477">
    <property type="entry name" value="RT_dom"/>
</dbReference>
<dbReference type="InterPro" id="IPR036691">
    <property type="entry name" value="Endo/exonu/phosph_ase_sf"/>
</dbReference>
<dbReference type="EMBL" id="MNAD01000432">
    <property type="protein sequence ID" value="OJT13066.1"/>
    <property type="molecule type" value="Genomic_DNA"/>
</dbReference>
<dbReference type="CDD" id="cd01650">
    <property type="entry name" value="RT_nLTR_like"/>
    <property type="match status" value="1"/>
</dbReference>
<dbReference type="InterPro" id="IPR005135">
    <property type="entry name" value="Endo/exonuclease/phosphatase"/>
</dbReference>
<dbReference type="Proteomes" id="UP000184267">
    <property type="component" value="Unassembled WGS sequence"/>
</dbReference>
<dbReference type="GO" id="GO:0003824">
    <property type="term" value="F:catalytic activity"/>
    <property type="evidence" value="ECO:0007669"/>
    <property type="project" value="InterPro"/>
</dbReference>
<dbReference type="OMA" id="RERTIKC"/>
<evidence type="ECO:0000259" key="2">
    <source>
        <dbReference type="Pfam" id="PF03372"/>
    </source>
</evidence>
<reference evidence="3 4" key="1">
    <citation type="submission" date="2016-10" db="EMBL/GenBank/DDBJ databases">
        <title>Genome sequence of the basidiomycete white-rot fungus Trametes pubescens.</title>
        <authorList>
            <person name="Makela M.R."/>
            <person name="Granchi Z."/>
            <person name="Peng M."/>
            <person name="De Vries R.P."/>
            <person name="Grigoriev I."/>
            <person name="Riley R."/>
            <person name="Hilden K."/>
        </authorList>
    </citation>
    <scope>NUCLEOTIDE SEQUENCE [LARGE SCALE GENOMIC DNA]</scope>
    <source>
        <strain evidence="3 4">FBCC735</strain>
    </source>
</reference>
<dbReference type="Pfam" id="PF00078">
    <property type="entry name" value="RVT_1"/>
    <property type="match status" value="1"/>
</dbReference>
<feature type="domain" description="Reverse transcriptase" evidence="1">
    <location>
        <begin position="629"/>
        <end position="733"/>
    </location>
</feature>
<dbReference type="InterPro" id="IPR043502">
    <property type="entry name" value="DNA/RNA_pol_sf"/>
</dbReference>
<gene>
    <name evidence="3" type="ORF">TRAPUB_10379</name>
</gene>
<organism evidence="3 4">
    <name type="scientific">Trametes pubescens</name>
    <name type="common">White-rot fungus</name>
    <dbReference type="NCBI Taxonomy" id="154538"/>
    <lineage>
        <taxon>Eukaryota</taxon>
        <taxon>Fungi</taxon>
        <taxon>Dikarya</taxon>
        <taxon>Basidiomycota</taxon>
        <taxon>Agaricomycotina</taxon>
        <taxon>Agaricomycetes</taxon>
        <taxon>Polyporales</taxon>
        <taxon>Polyporaceae</taxon>
        <taxon>Trametes</taxon>
    </lineage>
</organism>
<evidence type="ECO:0000313" key="3">
    <source>
        <dbReference type="EMBL" id="OJT13066.1"/>
    </source>
</evidence>
<name>A0A1M2VZV6_TRAPU</name>
<protein>
    <submittedName>
        <fullName evidence="3">LINE-1 retrotransposable element ORF2 protein</fullName>
    </submittedName>
</protein>
<dbReference type="OrthoDB" id="2743777at2759"/>
<feature type="non-terminal residue" evidence="3">
    <location>
        <position position="737"/>
    </location>
</feature>
<dbReference type="SUPFAM" id="SSF56672">
    <property type="entry name" value="DNA/RNA polymerases"/>
    <property type="match status" value="1"/>
</dbReference>
<dbReference type="Pfam" id="PF03372">
    <property type="entry name" value="Exo_endo_phos"/>
    <property type="match status" value="1"/>
</dbReference>
<dbReference type="PANTHER" id="PTHR19446">
    <property type="entry name" value="REVERSE TRANSCRIPTASES"/>
    <property type="match status" value="1"/>
</dbReference>
<evidence type="ECO:0000259" key="1">
    <source>
        <dbReference type="Pfam" id="PF00078"/>
    </source>
</evidence>
<evidence type="ECO:0000313" key="4">
    <source>
        <dbReference type="Proteomes" id="UP000184267"/>
    </source>
</evidence>
<accession>A0A1M2VZV6</accession>
<dbReference type="CDD" id="cd09076">
    <property type="entry name" value="L1-EN"/>
    <property type="match status" value="1"/>
</dbReference>
<comment type="caution">
    <text evidence="3">The sequence shown here is derived from an EMBL/GenBank/DDBJ whole genome shotgun (WGS) entry which is preliminary data.</text>
</comment>
<sequence>MELVPGLGDLRLRDAGEACNMHAEAGLDEGAVEFDGMARGSVVNGGSVGGGDWQVAEGLREERPRKNRTKARVRVGTLNMRGYGTAVGGGSSDRWMLINQLIRDEKIGVLALQETHLNSDRVEALNMLFGRNMRVFHSELRENATGACGVAFAVNKRFVNADKCVVREVKDGRALMITFPWSTGRTLSVLNVYGPNAVAQNAAFWKELEEGGLRSVDMMLGDFNVVEDAIDRILARLDRADAVEALRSLTRRMGLEDGWRKHNENLKEYTYLQRATGSQSCLDRIYVARDLHQDADEWRLKESGIPTDHKMAVVSLANRRAPFMGKGRWAMPAHLLTDPQMICTMRALGLKLVNALKNLRERTSQCNPQSVYADFKSALATAARERAKVKILRLQRRLGRLRDDLQSTLNPPVGGPRPVRDEAETQRHAAILQDRIDVLELKLFAGQRRAVASKHWVQSETMSRYWTRPNVAPLPSPVIPELRRTDRVEGGYTSNTKQMAEVARAHYDGLQDCDPMGEDEPHAEYIREALLPANGRLTNTQKAHMAQKTTRDEVEEAIKEAVRNKAPGLDGLPSEIWKTYLAWYDLDTKKGAVAVDVVGALATVFNDIASHGPVEGSTFTEGWICPIYKKKDTREIVNYRPITLLNSDYKIMTKTLATKLAVHAPLLIHPDQAGFVPGRRIFDHIQLSKMIMAYTEAEEINGAIVALDQEKAYDRIDHSYLWATLKHMNFPATFINT</sequence>